<dbReference type="EnsemblMetazoa" id="CLYHEMT012077.1">
    <property type="protein sequence ID" value="CLYHEMP012077.1"/>
    <property type="gene ID" value="CLYHEMG012077"/>
</dbReference>
<reference evidence="2" key="1">
    <citation type="submission" date="2021-01" db="UniProtKB">
        <authorList>
            <consortium name="EnsemblMetazoa"/>
        </authorList>
    </citation>
    <scope>IDENTIFICATION</scope>
</reference>
<evidence type="ECO:0000256" key="1">
    <source>
        <dbReference type="SAM" id="MobiDB-lite"/>
    </source>
</evidence>
<evidence type="ECO:0000313" key="3">
    <source>
        <dbReference type="Proteomes" id="UP000594262"/>
    </source>
</evidence>
<accession>A0A7M5VCZ5</accession>
<feature type="compositionally biased region" description="Acidic residues" evidence="1">
    <location>
        <begin position="110"/>
        <end position="125"/>
    </location>
</feature>
<organism evidence="2 3">
    <name type="scientific">Clytia hemisphaerica</name>
    <dbReference type="NCBI Taxonomy" id="252671"/>
    <lineage>
        <taxon>Eukaryota</taxon>
        <taxon>Metazoa</taxon>
        <taxon>Cnidaria</taxon>
        <taxon>Hydrozoa</taxon>
        <taxon>Hydroidolina</taxon>
        <taxon>Leptothecata</taxon>
        <taxon>Obeliida</taxon>
        <taxon>Clytiidae</taxon>
        <taxon>Clytia</taxon>
    </lineage>
</organism>
<dbReference type="AlphaFoldDB" id="A0A7M5VCZ5"/>
<protein>
    <submittedName>
        <fullName evidence="2">Uncharacterized protein</fullName>
    </submittedName>
</protein>
<keyword evidence="3" id="KW-1185">Reference proteome</keyword>
<dbReference type="EnsemblMetazoa" id="CLYHEMT012077.3">
    <property type="protein sequence ID" value="CLYHEMP012077.3"/>
    <property type="gene ID" value="CLYHEMG012077"/>
</dbReference>
<dbReference type="EnsemblMetazoa" id="CLYHEMT012077.2">
    <property type="protein sequence ID" value="CLYHEMP012077.2"/>
    <property type="gene ID" value="CLYHEMG012077"/>
</dbReference>
<proteinExistence type="predicted"/>
<dbReference type="Proteomes" id="UP000594262">
    <property type="component" value="Unplaced"/>
</dbReference>
<feature type="compositionally biased region" description="Low complexity" evidence="1">
    <location>
        <begin position="138"/>
        <end position="152"/>
    </location>
</feature>
<sequence length="167" mass="19038">MNLSKSFASKSKAFFQMYARSATCPMLSNSMMNPLSSVRAPCGQEVHRECYLNILKDMNLVDHNEAIRDRLFKIQCQSCQENTVSFTHDSNTPNPPRSTESQEKSTWSVVDEDYEINAPMTEDDTSNTLNQTARGPPNEINLNNSNQEQQQSRPISWIKISDQIKDK</sequence>
<name>A0A7M5VCZ5_9CNID</name>
<evidence type="ECO:0000313" key="2">
    <source>
        <dbReference type="EnsemblMetazoa" id="CLYHEMP012077.1"/>
    </source>
</evidence>
<feature type="region of interest" description="Disordered" evidence="1">
    <location>
        <begin position="84"/>
        <end position="167"/>
    </location>
</feature>